<dbReference type="Proteomes" id="UP001229421">
    <property type="component" value="Unassembled WGS sequence"/>
</dbReference>
<feature type="signal peptide" evidence="1">
    <location>
        <begin position="1"/>
        <end position="17"/>
    </location>
</feature>
<keyword evidence="1" id="KW-0732">Signal</keyword>
<keyword evidence="3" id="KW-1185">Reference proteome</keyword>
<protein>
    <submittedName>
        <fullName evidence="2">Uncharacterized protein</fullName>
    </submittedName>
</protein>
<dbReference type="EMBL" id="JAUHHV010000011">
    <property type="protein sequence ID" value="KAK1407796.1"/>
    <property type="molecule type" value="Genomic_DNA"/>
</dbReference>
<dbReference type="AlphaFoldDB" id="A0AAD8JQD3"/>
<evidence type="ECO:0000256" key="1">
    <source>
        <dbReference type="SAM" id="SignalP"/>
    </source>
</evidence>
<reference evidence="2" key="1">
    <citation type="journal article" date="2023" name="bioRxiv">
        <title>Improved chromosome-level genome assembly for marigold (Tagetes erecta).</title>
        <authorList>
            <person name="Jiang F."/>
            <person name="Yuan L."/>
            <person name="Wang S."/>
            <person name="Wang H."/>
            <person name="Xu D."/>
            <person name="Wang A."/>
            <person name="Fan W."/>
        </authorList>
    </citation>
    <scope>NUCLEOTIDE SEQUENCE</scope>
    <source>
        <strain evidence="2">WSJ</strain>
        <tissue evidence="2">Leaf</tissue>
    </source>
</reference>
<name>A0AAD8JQD3_TARER</name>
<feature type="chain" id="PRO_5042177699" evidence="1">
    <location>
        <begin position="18"/>
        <end position="89"/>
    </location>
</feature>
<gene>
    <name evidence="2" type="ORF">QVD17_39423</name>
</gene>
<organism evidence="2 3">
    <name type="scientific">Tagetes erecta</name>
    <name type="common">African marigold</name>
    <dbReference type="NCBI Taxonomy" id="13708"/>
    <lineage>
        <taxon>Eukaryota</taxon>
        <taxon>Viridiplantae</taxon>
        <taxon>Streptophyta</taxon>
        <taxon>Embryophyta</taxon>
        <taxon>Tracheophyta</taxon>
        <taxon>Spermatophyta</taxon>
        <taxon>Magnoliopsida</taxon>
        <taxon>eudicotyledons</taxon>
        <taxon>Gunneridae</taxon>
        <taxon>Pentapetalae</taxon>
        <taxon>asterids</taxon>
        <taxon>campanulids</taxon>
        <taxon>Asterales</taxon>
        <taxon>Asteraceae</taxon>
        <taxon>Asteroideae</taxon>
        <taxon>Heliantheae alliance</taxon>
        <taxon>Tageteae</taxon>
        <taxon>Tagetes</taxon>
    </lineage>
</organism>
<sequence length="89" mass="10026">MVLHIAVAIQILELAGGLFYLRNLSCVPSIIPTPIYFSLSHHSVYHLLQAVDDLLPTLPQQALEQSIFKGGYRLLFSMVQKMKSPPCFR</sequence>
<evidence type="ECO:0000313" key="2">
    <source>
        <dbReference type="EMBL" id="KAK1407796.1"/>
    </source>
</evidence>
<evidence type="ECO:0000313" key="3">
    <source>
        <dbReference type="Proteomes" id="UP001229421"/>
    </source>
</evidence>
<proteinExistence type="predicted"/>
<comment type="caution">
    <text evidence="2">The sequence shown here is derived from an EMBL/GenBank/DDBJ whole genome shotgun (WGS) entry which is preliminary data.</text>
</comment>
<accession>A0AAD8JQD3</accession>